<feature type="region of interest" description="Disordered" evidence="2">
    <location>
        <begin position="47"/>
        <end position="94"/>
    </location>
</feature>
<reference evidence="4 5" key="1">
    <citation type="journal article" date="2018" name="PLoS Pathog.">
        <title>Evolution of structural diversity of trichothecenes, a family of toxins produced by plant pathogenic and entomopathogenic fungi.</title>
        <authorList>
            <person name="Proctor R.H."/>
            <person name="McCormick S.P."/>
            <person name="Kim H.S."/>
            <person name="Cardoza R.E."/>
            <person name="Stanley A.M."/>
            <person name="Lindo L."/>
            <person name="Kelly A."/>
            <person name="Brown D.W."/>
            <person name="Lee T."/>
            <person name="Vaughan M.M."/>
            <person name="Alexander N.J."/>
            <person name="Busman M."/>
            <person name="Gutierrez S."/>
        </authorList>
    </citation>
    <scope>NUCLEOTIDE SEQUENCE [LARGE SCALE GENOMIC DNA]</scope>
    <source>
        <strain evidence="4 5">NRRL 20695</strain>
    </source>
</reference>
<keyword evidence="1" id="KW-0560">Oxidoreductase</keyword>
<proteinExistence type="predicted"/>
<dbReference type="SUPFAM" id="SSF56796">
    <property type="entry name" value="Dehydroquinate synthase-like"/>
    <property type="match status" value="1"/>
</dbReference>
<dbReference type="Proteomes" id="UP000266234">
    <property type="component" value="Unassembled WGS sequence"/>
</dbReference>
<evidence type="ECO:0000313" key="4">
    <source>
        <dbReference type="EMBL" id="RGP71629.1"/>
    </source>
</evidence>
<feature type="domain" description="Alcohol dehydrogenase iron-type/glycerol dehydrogenase GldA" evidence="3">
    <location>
        <begin position="88"/>
        <end position="216"/>
    </location>
</feature>
<evidence type="ECO:0000256" key="2">
    <source>
        <dbReference type="SAM" id="MobiDB-lite"/>
    </source>
</evidence>
<evidence type="ECO:0000256" key="1">
    <source>
        <dbReference type="ARBA" id="ARBA00023002"/>
    </source>
</evidence>
<dbReference type="GO" id="GO:0046872">
    <property type="term" value="F:metal ion binding"/>
    <property type="evidence" value="ECO:0007669"/>
    <property type="project" value="InterPro"/>
</dbReference>
<dbReference type="STRING" id="694270.A0A395SHT7"/>
<dbReference type="InterPro" id="IPR001670">
    <property type="entry name" value="ADH_Fe/GldA"/>
</dbReference>
<dbReference type="GO" id="GO:0016491">
    <property type="term" value="F:oxidoreductase activity"/>
    <property type="evidence" value="ECO:0007669"/>
    <property type="project" value="UniProtKB-KW"/>
</dbReference>
<dbReference type="AlphaFoldDB" id="A0A395SHT7"/>
<comment type="caution">
    <text evidence="4">The sequence shown here is derived from an EMBL/GenBank/DDBJ whole genome shotgun (WGS) entry which is preliminary data.</text>
</comment>
<keyword evidence="5" id="KW-1185">Reference proteome</keyword>
<accession>A0A395SHT7</accession>
<evidence type="ECO:0000313" key="5">
    <source>
        <dbReference type="Proteomes" id="UP000266234"/>
    </source>
</evidence>
<protein>
    <submittedName>
        <fullName evidence="4">Maleylacetate reductase</fullName>
    </submittedName>
</protein>
<dbReference type="Gene3D" id="3.40.50.1970">
    <property type="match status" value="1"/>
</dbReference>
<evidence type="ECO:0000259" key="3">
    <source>
        <dbReference type="Pfam" id="PF00465"/>
    </source>
</evidence>
<dbReference type="Pfam" id="PF00465">
    <property type="entry name" value="Fe-ADH"/>
    <property type="match status" value="1"/>
</dbReference>
<feature type="compositionally biased region" description="Basic residues" evidence="2">
    <location>
        <begin position="73"/>
        <end position="88"/>
    </location>
</feature>
<gene>
    <name evidence="4" type="ORF">FLONG3_7064</name>
</gene>
<sequence>MQRSTSAIHRLPPQKVRDPDLIAIRAKLFNAFALKASALVTPPATNLSPPYSHAGPHPGPNPGPGPSGTTQRSRSRSRHRRAHRHPKPRVVVGPDTIHRLPSELARLHLSSPLIVSSPSRLNLARKIQAIIPNLDSRVLSSAVATLPSHVSSRDCVVSVGGGSAVTLARAVGLRNGIPHICIPTTYSGSELHPGAGRNKSTTEEEAKTLPAVIIYDDNLTMSSPTRFSAPSDDKVMEDFARADQAPKSEDAGWSYLHIPGV</sequence>
<name>A0A395SHT7_9HYPO</name>
<dbReference type="OrthoDB" id="3360544at2759"/>
<organism evidence="4 5">
    <name type="scientific">Fusarium longipes</name>
    <dbReference type="NCBI Taxonomy" id="694270"/>
    <lineage>
        <taxon>Eukaryota</taxon>
        <taxon>Fungi</taxon>
        <taxon>Dikarya</taxon>
        <taxon>Ascomycota</taxon>
        <taxon>Pezizomycotina</taxon>
        <taxon>Sordariomycetes</taxon>
        <taxon>Hypocreomycetidae</taxon>
        <taxon>Hypocreales</taxon>
        <taxon>Nectriaceae</taxon>
        <taxon>Fusarium</taxon>
    </lineage>
</organism>
<dbReference type="EMBL" id="PXOG01000156">
    <property type="protein sequence ID" value="RGP71629.1"/>
    <property type="molecule type" value="Genomic_DNA"/>
</dbReference>